<keyword evidence="2" id="KW-1185">Reference proteome</keyword>
<reference evidence="1 2" key="1">
    <citation type="submission" date="2016-10" db="EMBL/GenBank/DDBJ databases">
        <authorList>
            <person name="de Groot N.N."/>
        </authorList>
    </citation>
    <scope>NUCLEOTIDE SEQUENCE [LARGE SCALE GENOMIC DNA]</scope>
    <source>
        <strain evidence="1 2">47C3B</strain>
    </source>
</reference>
<dbReference type="OrthoDB" id="797136at2"/>
<dbReference type="EMBL" id="FNAI01000014">
    <property type="protein sequence ID" value="SDF22040.1"/>
    <property type="molecule type" value="Genomic_DNA"/>
</dbReference>
<organism evidence="1 2">
    <name type="scientific">Mucilaginibacter pineti</name>
    <dbReference type="NCBI Taxonomy" id="1391627"/>
    <lineage>
        <taxon>Bacteria</taxon>
        <taxon>Pseudomonadati</taxon>
        <taxon>Bacteroidota</taxon>
        <taxon>Sphingobacteriia</taxon>
        <taxon>Sphingobacteriales</taxon>
        <taxon>Sphingobacteriaceae</taxon>
        <taxon>Mucilaginibacter</taxon>
    </lineage>
</organism>
<name>A0A1G7JAR7_9SPHI</name>
<sequence>MKTSLMSPIKKTLVITAILALSCLIYGFKAGIDELQWLNWSNKCLSESYAPVVDAKLKKWEINLTNDHFLRLRKTYQHGRQEYFSFNLHRLNDIEYMGNDTTGTLEFTTLADDIIVQTYEDPKGDIDSMSTVLELPVKNMSQPRLDSLKSALKYFKEKEL</sequence>
<protein>
    <submittedName>
        <fullName evidence="1">Uncharacterized protein</fullName>
    </submittedName>
</protein>
<dbReference type="RefSeq" id="WP_091153828.1">
    <property type="nucleotide sequence ID" value="NZ_FNAI01000014.1"/>
</dbReference>
<evidence type="ECO:0000313" key="2">
    <source>
        <dbReference type="Proteomes" id="UP000199072"/>
    </source>
</evidence>
<evidence type="ECO:0000313" key="1">
    <source>
        <dbReference type="EMBL" id="SDF22040.1"/>
    </source>
</evidence>
<dbReference type="PROSITE" id="PS51257">
    <property type="entry name" value="PROKAR_LIPOPROTEIN"/>
    <property type="match status" value="1"/>
</dbReference>
<proteinExistence type="predicted"/>
<accession>A0A1G7JAR7</accession>
<dbReference type="AlphaFoldDB" id="A0A1G7JAR7"/>
<gene>
    <name evidence="1" type="ORF">SAMN05216464_114121</name>
</gene>
<dbReference type="Proteomes" id="UP000199072">
    <property type="component" value="Unassembled WGS sequence"/>
</dbReference>